<keyword evidence="3" id="KW-0902">Two-component regulatory system</keyword>
<keyword evidence="1 7" id="KW-0808">Transferase</keyword>
<keyword evidence="8" id="KW-1185">Reference proteome</keyword>
<feature type="transmembrane region" description="Helical" evidence="5">
    <location>
        <begin position="137"/>
        <end position="156"/>
    </location>
</feature>
<protein>
    <submittedName>
        <fullName evidence="7">Two-component system sensor histidine kinase DesK</fullName>
        <ecNumber evidence="7">2.7.13.3</ecNumber>
    </submittedName>
</protein>
<organism evidence="7 8">
    <name type="scientific">Pseudoglutamicibacter albus</name>
    <dbReference type="NCBI Taxonomy" id="98671"/>
    <lineage>
        <taxon>Bacteria</taxon>
        <taxon>Bacillati</taxon>
        <taxon>Actinomycetota</taxon>
        <taxon>Actinomycetes</taxon>
        <taxon>Micrococcales</taxon>
        <taxon>Micrococcaceae</taxon>
        <taxon>Pseudoglutamicibacter</taxon>
    </lineage>
</organism>
<keyword evidence="5" id="KW-0812">Transmembrane</keyword>
<evidence type="ECO:0000259" key="6">
    <source>
        <dbReference type="Pfam" id="PF07730"/>
    </source>
</evidence>
<dbReference type="RefSeq" id="WP_310247153.1">
    <property type="nucleotide sequence ID" value="NZ_JAVDXX010000001.1"/>
</dbReference>
<dbReference type="EMBL" id="JAVDXX010000001">
    <property type="protein sequence ID" value="MDR7293888.1"/>
    <property type="molecule type" value="Genomic_DNA"/>
</dbReference>
<dbReference type="Proteomes" id="UP001180715">
    <property type="component" value="Unassembled WGS sequence"/>
</dbReference>
<evidence type="ECO:0000313" key="7">
    <source>
        <dbReference type="EMBL" id="MDR7293888.1"/>
    </source>
</evidence>
<dbReference type="CDD" id="cd16917">
    <property type="entry name" value="HATPase_UhpB-NarQ-NarX-like"/>
    <property type="match status" value="1"/>
</dbReference>
<keyword evidence="2 7" id="KW-0418">Kinase</keyword>
<dbReference type="PANTHER" id="PTHR24421:SF63">
    <property type="entry name" value="SENSOR HISTIDINE KINASE DESK"/>
    <property type="match status" value="1"/>
</dbReference>
<feature type="transmembrane region" description="Helical" evidence="5">
    <location>
        <begin position="30"/>
        <end position="50"/>
    </location>
</feature>
<sequence>MDGDLRGLLPDHAPARQEPKLMRLFKDFQFNNAIFGSIWLVFLASVLVQVYVSGEFSALDKAWMTVCVTVFGLLYFYAFGSMDTFPSGWGQFPRALLRWGILFVIALASVPVIKTGVVTYAPYLAAVLGFAVPWKKSLPIVVATGAAGAFAVWRLSPQDLGWASFLLFFMPLLLVGVGAFSQYDESRYQLQHELDLAQQREDIASDVHDLLGHSLTVINLKSEVARRALHTNAEQAERELKEISELSRLALAEVRATVTRMRTPTFAGELQAARRALETKGITAHLPERLTPVGTHENVFSWGLRELTTNVVRHSGANTCWVSVSADKMQVTDDGSGFSTDTVQNRAGGLAGLRERVEAAGGRLIVRREHGLSRVLITMSGDSELMRDGAVVREASE</sequence>
<proteinExistence type="predicted"/>
<dbReference type="Gene3D" id="1.20.5.1930">
    <property type="match status" value="1"/>
</dbReference>
<feature type="transmembrane region" description="Helical" evidence="5">
    <location>
        <begin position="99"/>
        <end position="125"/>
    </location>
</feature>
<keyword evidence="5" id="KW-0472">Membrane</keyword>
<accession>A0ABU1Z088</accession>
<dbReference type="EC" id="2.7.13.3" evidence="7"/>
<reference evidence="7" key="1">
    <citation type="submission" date="2023-07" db="EMBL/GenBank/DDBJ databases">
        <title>Sequencing the genomes of 1000 actinobacteria strains.</title>
        <authorList>
            <person name="Klenk H.-P."/>
        </authorList>
    </citation>
    <scope>NUCLEOTIDE SEQUENCE</scope>
    <source>
        <strain evidence="7">DSM 13068</strain>
    </source>
</reference>
<dbReference type="GO" id="GO:0004673">
    <property type="term" value="F:protein histidine kinase activity"/>
    <property type="evidence" value="ECO:0007669"/>
    <property type="project" value="UniProtKB-EC"/>
</dbReference>
<keyword evidence="5" id="KW-1133">Transmembrane helix</keyword>
<dbReference type="InterPro" id="IPR036890">
    <property type="entry name" value="HATPase_C_sf"/>
</dbReference>
<evidence type="ECO:0000256" key="2">
    <source>
        <dbReference type="ARBA" id="ARBA00022777"/>
    </source>
</evidence>
<keyword evidence="4" id="KW-0175">Coiled coil</keyword>
<dbReference type="InterPro" id="IPR050482">
    <property type="entry name" value="Sensor_HK_TwoCompSys"/>
</dbReference>
<feature type="domain" description="Signal transduction histidine kinase subgroup 3 dimerisation and phosphoacceptor" evidence="6">
    <location>
        <begin position="200"/>
        <end position="264"/>
    </location>
</feature>
<dbReference type="InterPro" id="IPR011712">
    <property type="entry name" value="Sig_transdc_His_kin_sub3_dim/P"/>
</dbReference>
<feature type="transmembrane region" description="Helical" evidence="5">
    <location>
        <begin position="162"/>
        <end position="180"/>
    </location>
</feature>
<dbReference type="SUPFAM" id="SSF55874">
    <property type="entry name" value="ATPase domain of HSP90 chaperone/DNA topoisomerase II/histidine kinase"/>
    <property type="match status" value="1"/>
</dbReference>
<evidence type="ECO:0000256" key="4">
    <source>
        <dbReference type="SAM" id="Coils"/>
    </source>
</evidence>
<comment type="caution">
    <text evidence="7">The sequence shown here is derived from an EMBL/GenBank/DDBJ whole genome shotgun (WGS) entry which is preliminary data.</text>
</comment>
<evidence type="ECO:0000256" key="3">
    <source>
        <dbReference type="ARBA" id="ARBA00023012"/>
    </source>
</evidence>
<feature type="coiled-coil region" evidence="4">
    <location>
        <begin position="226"/>
        <end position="253"/>
    </location>
</feature>
<evidence type="ECO:0000256" key="1">
    <source>
        <dbReference type="ARBA" id="ARBA00022679"/>
    </source>
</evidence>
<dbReference type="PANTHER" id="PTHR24421">
    <property type="entry name" value="NITRATE/NITRITE SENSOR PROTEIN NARX-RELATED"/>
    <property type="match status" value="1"/>
</dbReference>
<evidence type="ECO:0000313" key="8">
    <source>
        <dbReference type="Proteomes" id="UP001180715"/>
    </source>
</evidence>
<evidence type="ECO:0000256" key="5">
    <source>
        <dbReference type="SAM" id="Phobius"/>
    </source>
</evidence>
<name>A0ABU1Z088_9MICC</name>
<dbReference type="Gene3D" id="3.30.565.10">
    <property type="entry name" value="Histidine kinase-like ATPase, C-terminal domain"/>
    <property type="match status" value="1"/>
</dbReference>
<dbReference type="Pfam" id="PF07730">
    <property type="entry name" value="HisKA_3"/>
    <property type="match status" value="1"/>
</dbReference>
<feature type="transmembrane region" description="Helical" evidence="5">
    <location>
        <begin position="62"/>
        <end position="79"/>
    </location>
</feature>
<gene>
    <name evidence="7" type="ORF">J2S67_001156</name>
</gene>